<dbReference type="PIRSF" id="PIRSF012702">
    <property type="entry name" value="UCP012702"/>
    <property type="match status" value="1"/>
</dbReference>
<proteinExistence type="predicted"/>
<dbReference type="OrthoDB" id="9815420at2"/>
<dbReference type="Pfam" id="PF07171">
    <property type="entry name" value="MlrC_C"/>
    <property type="match status" value="1"/>
</dbReference>
<dbReference type="Proteomes" id="UP000315677">
    <property type="component" value="Unassembled WGS sequence"/>
</dbReference>
<dbReference type="InterPro" id="IPR009197">
    <property type="entry name" value="MlrC"/>
</dbReference>
<evidence type="ECO:0000259" key="1">
    <source>
        <dbReference type="Pfam" id="PF07171"/>
    </source>
</evidence>
<name>A0A543DIV7_9PSEU</name>
<reference evidence="3 4" key="1">
    <citation type="submission" date="2019-06" db="EMBL/GenBank/DDBJ databases">
        <title>Sequencing the genomes of 1000 actinobacteria strains.</title>
        <authorList>
            <person name="Klenk H.-P."/>
        </authorList>
    </citation>
    <scope>NUCLEOTIDE SEQUENCE [LARGE SCALE GENOMIC DNA]</scope>
    <source>
        <strain evidence="3 4">DSM 45301</strain>
    </source>
</reference>
<dbReference type="EMBL" id="VFPA01000003">
    <property type="protein sequence ID" value="TQM09264.1"/>
    <property type="molecule type" value="Genomic_DNA"/>
</dbReference>
<sequence>MTLSTPRTPRIAIAGMAIESSAYAAHRAGHRDFHRLTGDALVARYPFLAPGSPLRDAADWRGVFYARSIPGGAVETQVYEDYRERIVAGLAALHAQVRLDAVYLDVHGAMSVVGMGDAEGDLVTAVRAVIGPDVLVGATMDLHGNISPRFFELVDLPTCYRLAPHEDAWETRERAARNLVAQVREGVRPVRAWVKVPILLPGEKTSTRVEPARSLYASLADVERRDGVLDASIWIGYAWADEPRCHASVVVTGSDADVVAAEAEGIARHLWSVRADFAFVGPPGTLADGVAKALAATETPYLISDSGDNPGAGGSGDVTWTLTRLLAMPELTGADAPLVYVASIFDAGAVEELAAHAVGDEVSVEAGARVDSRVSGPVRITGTLASLTEGDPHAGRIAVIAVGGLRVIVTEFRKAFHAVEDFRALGLEPTTAQAIVTKIGYLEPTLYDIARGWTLALTPGPVDQDLERLGHSRIARPMFPFDTFDADPALLATVKA</sequence>
<feature type="domain" description="Microcystin LR degradation protein MlrC C-terminal" evidence="1">
    <location>
        <begin position="303"/>
        <end position="473"/>
    </location>
</feature>
<dbReference type="InterPro" id="IPR015995">
    <property type="entry name" value="MlrC_N"/>
</dbReference>
<evidence type="ECO:0000313" key="4">
    <source>
        <dbReference type="Proteomes" id="UP000315677"/>
    </source>
</evidence>
<dbReference type="InterPro" id="IPR010799">
    <property type="entry name" value="MlrC_C"/>
</dbReference>
<accession>A0A543DIV7</accession>
<dbReference type="Pfam" id="PF07364">
    <property type="entry name" value="DUF1485"/>
    <property type="match status" value="1"/>
</dbReference>
<dbReference type="AlphaFoldDB" id="A0A543DIV7"/>
<organism evidence="3 4">
    <name type="scientific">Pseudonocardia kunmingensis</name>
    <dbReference type="NCBI Taxonomy" id="630975"/>
    <lineage>
        <taxon>Bacteria</taxon>
        <taxon>Bacillati</taxon>
        <taxon>Actinomycetota</taxon>
        <taxon>Actinomycetes</taxon>
        <taxon>Pseudonocardiales</taxon>
        <taxon>Pseudonocardiaceae</taxon>
        <taxon>Pseudonocardia</taxon>
    </lineage>
</organism>
<evidence type="ECO:0000259" key="2">
    <source>
        <dbReference type="Pfam" id="PF07364"/>
    </source>
</evidence>
<dbReference type="RefSeq" id="WP_142057328.1">
    <property type="nucleotide sequence ID" value="NZ_VFPA01000003.1"/>
</dbReference>
<gene>
    <name evidence="3" type="ORF">FB558_5016</name>
</gene>
<evidence type="ECO:0000313" key="3">
    <source>
        <dbReference type="EMBL" id="TQM09264.1"/>
    </source>
</evidence>
<protein>
    <submittedName>
        <fullName evidence="3">Microcystin degradation protein MlrC</fullName>
    </submittedName>
</protein>
<keyword evidence="4" id="KW-1185">Reference proteome</keyword>
<comment type="caution">
    <text evidence="3">The sequence shown here is derived from an EMBL/GenBank/DDBJ whole genome shotgun (WGS) entry which is preliminary data.</text>
</comment>
<feature type="domain" description="Microcystin LR degradation protein MlrC N-terminal" evidence="2">
    <location>
        <begin position="10"/>
        <end position="294"/>
    </location>
</feature>